<evidence type="ECO:0000313" key="2">
    <source>
        <dbReference type="EMBL" id="KJA27818.1"/>
    </source>
</evidence>
<evidence type="ECO:0000259" key="1">
    <source>
        <dbReference type="Pfam" id="PF04434"/>
    </source>
</evidence>
<accession>A0A0D2MUZ4</accession>
<dbReference type="Proteomes" id="UP000054270">
    <property type="component" value="Unassembled WGS sequence"/>
</dbReference>
<reference evidence="3" key="1">
    <citation type="submission" date="2014-04" db="EMBL/GenBank/DDBJ databases">
        <title>Evolutionary Origins and Diversification of the Mycorrhizal Mutualists.</title>
        <authorList>
            <consortium name="DOE Joint Genome Institute"/>
            <consortium name="Mycorrhizal Genomics Consortium"/>
            <person name="Kohler A."/>
            <person name="Kuo A."/>
            <person name="Nagy L.G."/>
            <person name="Floudas D."/>
            <person name="Copeland A."/>
            <person name="Barry K.W."/>
            <person name="Cichocki N."/>
            <person name="Veneault-Fourrey C."/>
            <person name="LaButti K."/>
            <person name="Lindquist E.A."/>
            <person name="Lipzen A."/>
            <person name="Lundell T."/>
            <person name="Morin E."/>
            <person name="Murat C."/>
            <person name="Riley R."/>
            <person name="Ohm R."/>
            <person name="Sun H."/>
            <person name="Tunlid A."/>
            <person name="Henrissat B."/>
            <person name="Grigoriev I.V."/>
            <person name="Hibbett D.S."/>
            <person name="Martin F."/>
        </authorList>
    </citation>
    <scope>NUCLEOTIDE SEQUENCE [LARGE SCALE GENOMIC DNA]</scope>
    <source>
        <strain evidence="3">FD-334 SS-4</strain>
    </source>
</reference>
<organism evidence="2 3">
    <name type="scientific">Hypholoma sublateritium (strain FD-334 SS-4)</name>
    <dbReference type="NCBI Taxonomy" id="945553"/>
    <lineage>
        <taxon>Eukaryota</taxon>
        <taxon>Fungi</taxon>
        <taxon>Dikarya</taxon>
        <taxon>Basidiomycota</taxon>
        <taxon>Agaricomycotina</taxon>
        <taxon>Agaricomycetes</taxon>
        <taxon>Agaricomycetidae</taxon>
        <taxon>Agaricales</taxon>
        <taxon>Agaricineae</taxon>
        <taxon>Strophariaceae</taxon>
        <taxon>Hypholoma</taxon>
    </lineage>
</organism>
<dbReference type="AlphaFoldDB" id="A0A0D2MUZ4"/>
<proteinExistence type="predicted"/>
<name>A0A0D2MUZ4_HYPSF</name>
<feature type="domain" description="SWIM-type" evidence="1">
    <location>
        <begin position="51"/>
        <end position="72"/>
    </location>
</feature>
<dbReference type="GO" id="GO:0008270">
    <property type="term" value="F:zinc ion binding"/>
    <property type="evidence" value="ECO:0007669"/>
    <property type="project" value="InterPro"/>
</dbReference>
<dbReference type="PANTHER" id="PTHR28498">
    <property type="entry name" value="ZINC FINGER SWIM DOMAIN-CONTAINING PROTEIN 7"/>
    <property type="match status" value="1"/>
</dbReference>
<gene>
    <name evidence="2" type="ORF">HYPSUDRAFT_119750</name>
</gene>
<dbReference type="InterPro" id="IPR007527">
    <property type="entry name" value="Znf_SWIM"/>
</dbReference>
<dbReference type="EMBL" id="KN817523">
    <property type="protein sequence ID" value="KJA27818.1"/>
    <property type="molecule type" value="Genomic_DNA"/>
</dbReference>
<dbReference type="OrthoDB" id="337581at2759"/>
<dbReference type="OMA" id="CPAYAYS"/>
<dbReference type="GO" id="GO:0000724">
    <property type="term" value="P:double-strand break repair via homologous recombination"/>
    <property type="evidence" value="ECO:0007669"/>
    <property type="project" value="TreeGrafter"/>
</dbReference>
<protein>
    <recommendedName>
        <fullName evidence="1">SWIM-type domain-containing protein</fullName>
    </recommendedName>
</protein>
<dbReference type="PANTHER" id="PTHR28498:SF1">
    <property type="entry name" value="ZINC FINGER SWIM DOMAIN-CONTAINING PROTEIN 7"/>
    <property type="match status" value="1"/>
</dbReference>
<sequence length="84" mass="9308">VSDDSLLKLRAIFPEKMIVAALDIIDRTNVVYFSTPWGHSEYQVMGSTGSYTVFLDLRNSKVPHSCTCPAFLSSVLMQGAHIMV</sequence>
<dbReference type="GO" id="GO:0097196">
    <property type="term" value="C:Shu complex"/>
    <property type="evidence" value="ECO:0007669"/>
    <property type="project" value="TreeGrafter"/>
</dbReference>
<evidence type="ECO:0000313" key="3">
    <source>
        <dbReference type="Proteomes" id="UP000054270"/>
    </source>
</evidence>
<feature type="non-terminal residue" evidence="2">
    <location>
        <position position="84"/>
    </location>
</feature>
<dbReference type="Pfam" id="PF04434">
    <property type="entry name" value="SWIM"/>
    <property type="match status" value="1"/>
</dbReference>
<keyword evidence="3" id="KW-1185">Reference proteome</keyword>
<feature type="non-terminal residue" evidence="2">
    <location>
        <position position="1"/>
    </location>
</feature>